<name>A0A1B6KLL7_9HEMI</name>
<evidence type="ECO:0000313" key="3">
    <source>
        <dbReference type="EMBL" id="JAT12339.1"/>
    </source>
</evidence>
<dbReference type="GO" id="GO:0007165">
    <property type="term" value="P:signal transduction"/>
    <property type="evidence" value="ECO:0007669"/>
    <property type="project" value="TreeGrafter"/>
</dbReference>
<comment type="similarity">
    <text evidence="1">Belongs to the TCP11 family.</text>
</comment>
<protein>
    <submittedName>
        <fullName evidence="3">Uncharacterized protein</fullName>
    </submittedName>
</protein>
<sequence>MSSDETPPSNRTHAEDELPSTSSQGRGRNLSESSDQVSKRQRSLSESFFPGLTNASPPKFVSLEEIVSAAKGMANMALAHEIAVDSNFELEKREPPENSLHRRVKETMLKAFWDILSLQLQEDPPNYTQGLVLLSEIKETLLTLLLPHNTKLREEIEEVLDIELIRQQVENGTLDFPYYASYVTSVMAKLCTPARDDCIHKLKQETDTVSVFKGILEVLELMRIDMANFTIEMYRPLLVASSVDYEKSKFKEYLKVNPDGLEITKQWLLRHVNPTTPLASMDDWREVIAQAYLELLTWDDANDFPETLVMDRTRLVELRSEVLRVTVAATVLLLGVSSVPSLQSNATFKVSLKNHLLLLLQDCHTNKDVDGILANVSAQVVQDCNAALPEPLTPEHRTTVESQVLQVMADNHKIRLLVFHRIKEFLHLMITSTVPSQLQVPAGLSTFTKELSDLAARYHRLVSHNRSVFGEYYTDILSTQPPIPIGI</sequence>
<feature type="compositionally biased region" description="Polar residues" evidence="2">
    <location>
        <begin position="1"/>
        <end position="11"/>
    </location>
</feature>
<dbReference type="Pfam" id="PF05794">
    <property type="entry name" value="Tcp11"/>
    <property type="match status" value="1"/>
</dbReference>
<dbReference type="PANTHER" id="PTHR12832">
    <property type="entry name" value="TESTIS-SPECIFIC PROTEIN PBS13 T-COMPLEX 11"/>
    <property type="match status" value="1"/>
</dbReference>
<dbReference type="AlphaFoldDB" id="A0A1B6KLL7"/>
<reference evidence="3" key="1">
    <citation type="submission" date="2015-11" db="EMBL/GenBank/DDBJ databases">
        <title>De novo transcriptome assembly of four potential Pierce s Disease insect vectors from Arizona vineyards.</title>
        <authorList>
            <person name="Tassone E.E."/>
        </authorList>
    </citation>
    <scope>NUCLEOTIDE SEQUENCE</scope>
</reference>
<feature type="compositionally biased region" description="Polar residues" evidence="2">
    <location>
        <begin position="19"/>
        <end position="36"/>
    </location>
</feature>
<dbReference type="PANTHER" id="PTHR12832:SF11">
    <property type="entry name" value="LD23868P"/>
    <property type="match status" value="1"/>
</dbReference>
<evidence type="ECO:0000256" key="2">
    <source>
        <dbReference type="SAM" id="MobiDB-lite"/>
    </source>
</evidence>
<gene>
    <name evidence="3" type="ORF">g.17315</name>
</gene>
<dbReference type="InterPro" id="IPR008862">
    <property type="entry name" value="Tcp11"/>
</dbReference>
<feature type="region of interest" description="Disordered" evidence="2">
    <location>
        <begin position="1"/>
        <end position="42"/>
    </location>
</feature>
<dbReference type="EMBL" id="GEBQ01027638">
    <property type="protein sequence ID" value="JAT12339.1"/>
    <property type="molecule type" value="Transcribed_RNA"/>
</dbReference>
<evidence type="ECO:0000256" key="1">
    <source>
        <dbReference type="ARBA" id="ARBA00010954"/>
    </source>
</evidence>
<proteinExistence type="inferred from homology"/>
<organism evidence="3">
    <name type="scientific">Graphocephala atropunctata</name>
    <dbReference type="NCBI Taxonomy" id="36148"/>
    <lineage>
        <taxon>Eukaryota</taxon>
        <taxon>Metazoa</taxon>
        <taxon>Ecdysozoa</taxon>
        <taxon>Arthropoda</taxon>
        <taxon>Hexapoda</taxon>
        <taxon>Insecta</taxon>
        <taxon>Pterygota</taxon>
        <taxon>Neoptera</taxon>
        <taxon>Paraneoptera</taxon>
        <taxon>Hemiptera</taxon>
        <taxon>Auchenorrhyncha</taxon>
        <taxon>Membracoidea</taxon>
        <taxon>Cicadellidae</taxon>
        <taxon>Cicadellinae</taxon>
        <taxon>Cicadellini</taxon>
        <taxon>Graphocephala</taxon>
    </lineage>
</organism>
<accession>A0A1B6KLL7</accession>